<dbReference type="GO" id="GO:0004519">
    <property type="term" value="F:endonuclease activity"/>
    <property type="evidence" value="ECO:0007669"/>
    <property type="project" value="InterPro"/>
</dbReference>
<accession>M1GPD5</accession>
<dbReference type="InterPro" id="IPR004860">
    <property type="entry name" value="LAGLIDADG_dom"/>
</dbReference>
<dbReference type="Gene3D" id="3.10.28.10">
    <property type="entry name" value="Homing endonucleases"/>
    <property type="match status" value="2"/>
</dbReference>
<dbReference type="InterPro" id="IPR027434">
    <property type="entry name" value="Homing_endonucl"/>
</dbReference>
<reference evidence="3" key="1">
    <citation type="submission" date="2012-12" db="EMBL/GenBank/DDBJ databases">
        <authorList>
            <person name="Lang B.F."/>
        </authorList>
    </citation>
    <scope>NUCLEOTIDE SEQUENCE</scope>
    <source>
        <strain evidence="3">MvSl135HT1</strain>
    </source>
</reference>
<comment type="function">
    <text evidence="1">Mitochondrial DNA endonuclease involved in intron homing.</text>
</comment>
<protein>
    <recommendedName>
        <fullName evidence="2">Homing endonuclease LAGLIDADG domain-containing protein</fullName>
    </recommendedName>
</protein>
<dbReference type="GeneID" id="14658408"/>
<dbReference type="PANTHER" id="PTHR36181:SF2">
    <property type="entry name" value="INTRON-ENCODED ENDONUCLEASE AI3-RELATED"/>
    <property type="match status" value="1"/>
</dbReference>
<keyword evidence="3" id="KW-0496">Mitochondrion</keyword>
<dbReference type="PANTHER" id="PTHR36181">
    <property type="entry name" value="INTRON-ENCODED ENDONUCLEASE AI3-RELATED"/>
    <property type="match status" value="1"/>
</dbReference>
<geneLocation type="mitochondrion" evidence="3"/>
<proteinExistence type="predicted"/>
<dbReference type="Pfam" id="PF00961">
    <property type="entry name" value="LAGLIDADG_1"/>
    <property type="match status" value="1"/>
</dbReference>
<name>M1GPD5_9BASI</name>
<sequence>SFDTPFWVIGLWIWRLFNSKISLDAGNSSTRNWLLVSFVDAVTMSVTWGQSAWVVLILGIMYMLETASRFSTTNSSETTRETLQAGKLSFLSKTKTKKEEFEQWLVGLVDGDGSFHFCNYGSSKNKKWTLYFKVGQSTYNLRLLHYIKRNLGVGQVSVSGNSAEFRIRDRKTINEVILPIFDKYPLLTSKYFNYDLFKQAAAIMNDTNLSTDDKHKLLLNLKTGKEMPKNYVSPAWSIVNYRVESITDALSVMHKSWVIGFIEAEGSFYLVRKDVNRIAHGFEVPAGFHGRKILDSIVLVAISYILGTRFISGPSFLRKKRSTYNTSVTTSPIVIAEIIKFFHNSMKGMKSLEYRIWARSFNKVHVGNKKYDYLLKVQTQMRKIRTIRLDKNLKNKV</sequence>
<evidence type="ECO:0000256" key="1">
    <source>
        <dbReference type="ARBA" id="ARBA00002670"/>
    </source>
</evidence>
<organism evidence="3">
    <name type="scientific">Microbotryum lychnidis-dioicae</name>
    <dbReference type="NCBI Taxonomy" id="288795"/>
    <lineage>
        <taxon>Eukaryota</taxon>
        <taxon>Fungi</taxon>
        <taxon>Dikarya</taxon>
        <taxon>Basidiomycota</taxon>
        <taxon>Pucciniomycotina</taxon>
        <taxon>Microbotryomycetes</taxon>
        <taxon>Microbotryales</taxon>
        <taxon>Microbotryaceae</taxon>
        <taxon>Microbotryum</taxon>
    </lineage>
</organism>
<dbReference type="GO" id="GO:0005739">
    <property type="term" value="C:mitochondrion"/>
    <property type="evidence" value="ECO:0007669"/>
    <property type="project" value="UniProtKB-ARBA"/>
</dbReference>
<feature type="domain" description="Homing endonuclease LAGLIDADG" evidence="2">
    <location>
        <begin position="105"/>
        <end position="200"/>
    </location>
</feature>
<feature type="non-terminal residue" evidence="3">
    <location>
        <position position="1"/>
    </location>
</feature>
<dbReference type="SUPFAM" id="SSF55608">
    <property type="entry name" value="Homing endonucleases"/>
    <property type="match status" value="2"/>
</dbReference>
<dbReference type="RefSeq" id="YP_007475357.1">
    <property type="nucleotide sequence ID" value="NC_020353.1"/>
</dbReference>
<evidence type="ECO:0000313" key="3">
    <source>
        <dbReference type="EMBL" id="AGE14570.1"/>
    </source>
</evidence>
<dbReference type="InterPro" id="IPR051289">
    <property type="entry name" value="LAGLIDADG_Endonuclease"/>
</dbReference>
<dbReference type="EMBL" id="KC285586">
    <property type="protein sequence ID" value="AGE14570.1"/>
    <property type="molecule type" value="Genomic_DNA"/>
</dbReference>
<dbReference type="AlphaFoldDB" id="M1GPD5"/>
<evidence type="ECO:0000259" key="2">
    <source>
        <dbReference type="Pfam" id="PF00961"/>
    </source>
</evidence>
<gene>
    <name evidence="3" type="primary">orf397</name>
</gene>